<dbReference type="AlphaFoldDB" id="A0A6J0C734"/>
<dbReference type="OrthoDB" id="6022762at2759"/>
<feature type="compositionally biased region" description="Basic and acidic residues" evidence="2">
    <location>
        <begin position="145"/>
        <end position="154"/>
    </location>
</feature>
<feature type="compositionally biased region" description="Low complexity" evidence="2">
    <location>
        <begin position="163"/>
        <end position="192"/>
    </location>
</feature>
<dbReference type="RefSeq" id="XP_015522418.1">
    <property type="nucleotide sequence ID" value="XM_015666932.2"/>
</dbReference>
<dbReference type="PANTHER" id="PTHR38563:SF1">
    <property type="entry name" value="FL(2)D-ASSOCIATED COMPLEX COMPONENT"/>
    <property type="match status" value="1"/>
</dbReference>
<feature type="region of interest" description="Disordered" evidence="2">
    <location>
        <begin position="145"/>
        <end position="852"/>
    </location>
</feature>
<feature type="region of interest" description="Disordered" evidence="2">
    <location>
        <begin position="1"/>
        <end position="41"/>
    </location>
</feature>
<dbReference type="KEGG" id="nlo:107226199"/>
<feature type="compositionally biased region" description="Basic residues" evidence="2">
    <location>
        <begin position="219"/>
        <end position="229"/>
    </location>
</feature>
<evidence type="ECO:0000313" key="5">
    <source>
        <dbReference type="RefSeq" id="XP_015522418.1"/>
    </source>
</evidence>
<feature type="compositionally biased region" description="Polar residues" evidence="2">
    <location>
        <begin position="271"/>
        <end position="284"/>
    </location>
</feature>
<feature type="compositionally biased region" description="Basic and acidic residues" evidence="2">
    <location>
        <begin position="781"/>
        <end position="811"/>
    </location>
</feature>
<organism evidence="5">
    <name type="scientific">Neodiprion lecontei</name>
    <name type="common">Redheaded pine sawfly</name>
    <dbReference type="NCBI Taxonomy" id="441921"/>
    <lineage>
        <taxon>Eukaryota</taxon>
        <taxon>Metazoa</taxon>
        <taxon>Ecdysozoa</taxon>
        <taxon>Arthropoda</taxon>
        <taxon>Hexapoda</taxon>
        <taxon>Insecta</taxon>
        <taxon>Pterygota</taxon>
        <taxon>Neoptera</taxon>
        <taxon>Endopterygota</taxon>
        <taxon>Hymenoptera</taxon>
        <taxon>Tenthredinoidea</taxon>
        <taxon>Diprionidae</taxon>
        <taxon>Diprioninae</taxon>
        <taxon>Neodiprion</taxon>
    </lineage>
</organism>
<feature type="compositionally biased region" description="Basic and acidic residues" evidence="2">
    <location>
        <begin position="243"/>
        <end position="252"/>
    </location>
</feature>
<feature type="compositionally biased region" description="Basic and acidic residues" evidence="2">
    <location>
        <begin position="820"/>
        <end position="847"/>
    </location>
</feature>
<dbReference type="InParanoid" id="A0A6J0C734"/>
<proteinExistence type="predicted"/>
<reference evidence="5" key="1">
    <citation type="submission" date="2025-08" db="UniProtKB">
        <authorList>
            <consortium name="RefSeq"/>
        </authorList>
    </citation>
    <scope>IDENTIFICATION</scope>
    <source>
        <tissue evidence="5">Thorax and Abdomen</tissue>
    </source>
</reference>
<dbReference type="InterPro" id="IPR000571">
    <property type="entry name" value="Znf_CCCH"/>
</dbReference>
<sequence>MSKPNIRKITVDPSKCNTDSRRPSVFERLGTKPPATSTGQNNSDYCRNWALNGSCSYGKSCKYAITHTLISPSKRVKKDNALTSATVPSEDPFKRVTSKIVKKTSHSPDLNLEEWNQTDLEYEDEKALERRLQLLQRELELQMKKDKEIHGKEKTTKHKKKAMSSSSSSHSSSTSSSSSSSSSDDSSSSSTSDSRKKVKKVKSKRHHSASSDYDEDKERKKKLKLKRLGTKNEKLIVKKKRKIEVLSKKEPVVKAAKKVAISSSRKHSSTKVKSPTMSAHASSSKVKERNRSESPKPRSREVEKDKHHKKIREDEPSLKDIVKNKATDKSKESDKNKSRIVEDRVKTDEKSKQRVKDKERRSRTPPIEKSKYQYPKDFSNTKSRRSRTPEKPLRSKREVTPLRHQESKTSSGRSREIDKKERDSYKGDRNKDKDDIRKNDPSKSKPSSSQEDSHRKNAVRDIEEKNYVSERNRQRSKERRDKEHNLRDDRSHSRLGRDQRDSQREKEREEVQERCRDRQRERDREKDAVKVRERDIPPLMATTAINPMDKNGRYGRDKDRFKDGGLDKSGQRDRRSERDRERSEKPLDRDRALQRFDARYDRSLDKEMLPHKGVERDRQERFPRERSLDRVVDKNIATGARDHVMERENLYDRDRHRRFNPRFDRGHPADHERKEPPHIPSKIDRLPERRDGSRRSLEIERNYDRGYARLPPEHWEEPEEPPRVDYRDHHPHEDERRKPMEPRRYNSPFEERRGRDERPSRYAMQSERPFEDPHLPIFSGEKMRSSVNRDESSNDNWDVHHEMEHGSRDRNYQTSDWEEREWRAARPPMWDRESPPHSEVHEEEWAPRYDSPMPDWKLNEGRKWESLPHNPPHNPPHNRGHYRNDRIKEIDLGELHSKRRPPYSTPELRDECSAHGSKQGSLHGSMKEEPINKKLMELAEGRVRRSREKSVENFQKRIPQREKSEVKESPLAAEPKRPCLDESLQTLHTESDLSDISDDPDDILNMEEEESETPKLPLPKKGTEINERDVLVQTPEASQLSPKEIVEETIFTKEKDTNEQMEFRNIEEENIENMDFEEISDGELEEDIKTSGKGLGDALGVDWESLVKESQPRRVLTMNQNTAQSRWQCKAIFQRIGISMKYAGAEMVESITKKYCIDDADKFLLNDVALLHTAIMRQQFMTRTSRTSLISENLLCRNYAEANEDDDEETLQPCTSLCEEAKILLQKVT</sequence>
<dbReference type="PROSITE" id="PS50103">
    <property type="entry name" value="ZF_C3H1"/>
    <property type="match status" value="1"/>
</dbReference>
<evidence type="ECO:0000256" key="1">
    <source>
        <dbReference type="PROSITE-ProRule" id="PRU00723"/>
    </source>
</evidence>
<protein>
    <submittedName>
        <fullName evidence="5">Zinc finger CCCH domain-containing protein 13</fullName>
    </submittedName>
</protein>
<feature type="compositionally biased region" description="Basic and acidic residues" evidence="2">
    <location>
        <begin position="550"/>
        <end position="633"/>
    </location>
</feature>
<dbReference type="Pfam" id="PF00642">
    <property type="entry name" value="zf-CCCH"/>
    <property type="match status" value="1"/>
</dbReference>
<dbReference type="GO" id="GO:0008270">
    <property type="term" value="F:zinc ion binding"/>
    <property type="evidence" value="ECO:0007669"/>
    <property type="project" value="UniProtKB-KW"/>
</dbReference>
<feature type="compositionally biased region" description="Basic and acidic residues" evidence="2">
    <location>
        <begin position="285"/>
        <end position="371"/>
    </location>
</feature>
<keyword evidence="4" id="KW-1185">Reference proteome</keyword>
<feature type="compositionally biased region" description="Basic and acidic residues" evidence="2">
    <location>
        <begin position="882"/>
        <end position="896"/>
    </location>
</feature>
<keyword evidence="1" id="KW-0479">Metal-binding</keyword>
<feature type="compositionally biased region" description="Basic and acidic residues" evidence="2">
    <location>
        <begin position="925"/>
        <end position="980"/>
    </location>
</feature>
<gene>
    <name evidence="5" type="primary">LOC107226199</name>
</gene>
<dbReference type="GO" id="GO:0036396">
    <property type="term" value="C:RNA N6-methyladenosine methyltransferase complex"/>
    <property type="evidence" value="ECO:0007669"/>
    <property type="project" value="InterPro"/>
</dbReference>
<name>A0A6J0C734_NEOLC</name>
<feature type="compositionally biased region" description="Acidic residues" evidence="2">
    <location>
        <begin position="992"/>
        <end position="1011"/>
    </location>
</feature>
<keyword evidence="1" id="KW-0862">Zinc</keyword>
<feature type="compositionally biased region" description="Basic and acidic residues" evidence="2">
    <location>
        <begin position="387"/>
        <end position="443"/>
    </location>
</feature>
<evidence type="ECO:0000259" key="3">
    <source>
        <dbReference type="PROSITE" id="PS50103"/>
    </source>
</evidence>
<dbReference type="PANTHER" id="PTHR38563">
    <property type="entry name" value="FL(2)D-ASSOCIATED COMPLEX COMPONENT"/>
    <property type="match status" value="1"/>
</dbReference>
<feature type="compositionally biased region" description="Basic and acidic residues" evidence="2">
    <location>
        <begin position="451"/>
        <end position="536"/>
    </location>
</feature>
<accession>A0A6J0C734</accession>
<evidence type="ECO:0000256" key="2">
    <source>
        <dbReference type="SAM" id="MobiDB-lite"/>
    </source>
</evidence>
<feature type="compositionally biased region" description="Basic and acidic residues" evidence="2">
    <location>
        <begin position="640"/>
        <end position="654"/>
    </location>
</feature>
<feature type="domain" description="C3H1-type" evidence="3">
    <location>
        <begin position="40"/>
        <end position="70"/>
    </location>
</feature>
<evidence type="ECO:0000313" key="4">
    <source>
        <dbReference type="Proteomes" id="UP000829291"/>
    </source>
</evidence>
<keyword evidence="1" id="KW-0863">Zinc-finger</keyword>
<dbReference type="GO" id="GO:0016556">
    <property type="term" value="P:mRNA modification"/>
    <property type="evidence" value="ECO:0007669"/>
    <property type="project" value="InterPro"/>
</dbReference>
<feature type="region of interest" description="Disordered" evidence="2">
    <location>
        <begin position="864"/>
        <end position="1024"/>
    </location>
</feature>
<dbReference type="GeneID" id="107226199"/>
<feature type="zinc finger region" description="C3H1-type" evidence="1">
    <location>
        <begin position="40"/>
        <end position="70"/>
    </location>
</feature>
<dbReference type="Proteomes" id="UP000829291">
    <property type="component" value="Chromosome 2"/>
</dbReference>
<feature type="compositionally biased region" description="Basic and acidic residues" evidence="2">
    <location>
        <begin position="661"/>
        <end position="760"/>
    </location>
</feature>
<feature type="compositionally biased region" description="Basic residues" evidence="2">
    <location>
        <begin position="196"/>
        <end position="208"/>
    </location>
</feature>
<dbReference type="InterPro" id="IPR040427">
    <property type="entry name" value="Flacc"/>
</dbReference>